<reference evidence="1" key="1">
    <citation type="submission" date="2019-11" db="EMBL/GenBank/DDBJ databases">
        <authorList>
            <person name="Feng L."/>
        </authorList>
    </citation>
    <scope>NUCLEOTIDE SEQUENCE</scope>
    <source>
        <strain evidence="1">FmagnaLFYP121</strain>
    </source>
</reference>
<dbReference type="AlphaFoldDB" id="A0A6N3CLH8"/>
<dbReference type="EMBL" id="CACRTP010000020">
    <property type="protein sequence ID" value="VYU16675.1"/>
    <property type="molecule type" value="Genomic_DNA"/>
</dbReference>
<name>A0A6N3CLH8_FINMA</name>
<sequence>MNINKFKYVIKRKCNRFVQIIKSGNNYTKEQKEIFDNAKVGDVIFCEMPMNDSDLYDVKPGHEQRPYIIVEKRENYLLGYPSSHVRPKCLTNYKYFGIYKSINEDCYIRGTKLDSWTNSYYNLSKVKHIEIRNIGWFFQRPNDSDLDRLEKILTIRKNNALKAMRMNRKFNLDKGDIVADGDKVFYIYSSFKDDVYAHSLYSDKSTNTDYRKKVYAYNKSYYVDISDFTQLNSDLYQNIINQATGESIKSVEEFKKKIKSKDSNKNKLEKEMHCKLIPGTLMRHKEITDYVNVYLFSRTKKSYGIYYEDIEENDVLIHILKRFREYKRFDILDRETFDKLIEKTNFDEDMRNFIIKQRNIWEERLIQED</sequence>
<accession>A0A6N3CLH8</accession>
<gene>
    <name evidence="1" type="ORF">FMLFYP121_01487</name>
</gene>
<evidence type="ECO:0000313" key="1">
    <source>
        <dbReference type="EMBL" id="VYU16675.1"/>
    </source>
</evidence>
<protein>
    <submittedName>
        <fullName evidence="1">Uncharacterized protein</fullName>
    </submittedName>
</protein>
<dbReference type="RefSeq" id="WP_156850128.1">
    <property type="nucleotide sequence ID" value="NZ_CACRTP010000020.1"/>
</dbReference>
<organism evidence="1">
    <name type="scientific">Finegoldia magna</name>
    <name type="common">Peptostreptococcus magnus</name>
    <dbReference type="NCBI Taxonomy" id="1260"/>
    <lineage>
        <taxon>Bacteria</taxon>
        <taxon>Bacillati</taxon>
        <taxon>Bacillota</taxon>
        <taxon>Tissierellia</taxon>
        <taxon>Tissierellales</taxon>
        <taxon>Peptoniphilaceae</taxon>
        <taxon>Finegoldia</taxon>
    </lineage>
</organism>
<proteinExistence type="predicted"/>